<dbReference type="GO" id="GO:0005886">
    <property type="term" value="C:plasma membrane"/>
    <property type="evidence" value="ECO:0007669"/>
    <property type="project" value="UniProtKB-SubCell"/>
</dbReference>
<evidence type="ECO:0000313" key="14">
    <source>
        <dbReference type="Proteomes" id="UP000253034"/>
    </source>
</evidence>
<evidence type="ECO:0000256" key="3">
    <source>
        <dbReference type="ARBA" id="ARBA00022500"/>
    </source>
</evidence>
<dbReference type="GO" id="GO:0006935">
    <property type="term" value="P:chemotaxis"/>
    <property type="evidence" value="ECO:0007669"/>
    <property type="project" value="UniProtKB-KW"/>
</dbReference>
<dbReference type="RefSeq" id="WP_114297827.1">
    <property type="nucleotide sequence ID" value="NZ_QPJT01000011.1"/>
</dbReference>
<dbReference type="GO" id="GO:0007165">
    <property type="term" value="P:signal transduction"/>
    <property type="evidence" value="ECO:0007669"/>
    <property type="project" value="UniProtKB-KW"/>
</dbReference>
<keyword evidence="5 10" id="KW-1133">Transmembrane helix</keyword>
<dbReference type="InterPro" id="IPR003660">
    <property type="entry name" value="HAMP_dom"/>
</dbReference>
<keyword evidence="7 9" id="KW-0807">Transducer</keyword>
<dbReference type="Gene3D" id="3.30.450.20">
    <property type="entry name" value="PAS domain"/>
    <property type="match status" value="1"/>
</dbReference>
<evidence type="ECO:0000256" key="2">
    <source>
        <dbReference type="ARBA" id="ARBA00022475"/>
    </source>
</evidence>
<dbReference type="InterPro" id="IPR004089">
    <property type="entry name" value="MCPsignal_dom"/>
</dbReference>
<comment type="similarity">
    <text evidence="8">Belongs to the methyl-accepting chemotaxis (MCP) protein family.</text>
</comment>
<keyword evidence="4 10" id="KW-0812">Transmembrane</keyword>
<evidence type="ECO:0000256" key="4">
    <source>
        <dbReference type="ARBA" id="ARBA00022692"/>
    </source>
</evidence>
<feature type="domain" description="Methyl-accepting transducer" evidence="11">
    <location>
        <begin position="395"/>
        <end position="666"/>
    </location>
</feature>
<protein>
    <submittedName>
        <fullName evidence="13">Methyl-accepting chemotaxis protein</fullName>
    </submittedName>
</protein>
<evidence type="ECO:0000256" key="1">
    <source>
        <dbReference type="ARBA" id="ARBA00004651"/>
    </source>
</evidence>
<dbReference type="PANTHER" id="PTHR32089:SF112">
    <property type="entry name" value="LYSOZYME-LIKE PROTEIN-RELATED"/>
    <property type="match status" value="1"/>
</dbReference>
<dbReference type="EMBL" id="QPJT01000011">
    <property type="protein sequence ID" value="RCX16271.1"/>
    <property type="molecule type" value="Genomic_DNA"/>
</dbReference>
<dbReference type="InterPro" id="IPR033479">
    <property type="entry name" value="dCache_1"/>
</dbReference>
<dbReference type="PROSITE" id="PS50885">
    <property type="entry name" value="HAMP"/>
    <property type="match status" value="1"/>
</dbReference>
<dbReference type="Gene3D" id="1.10.287.950">
    <property type="entry name" value="Methyl-accepting chemotaxis protein"/>
    <property type="match status" value="1"/>
</dbReference>
<comment type="subcellular location">
    <subcellularLocation>
        <location evidence="1">Cell membrane</location>
        <topology evidence="1">Multi-pass membrane protein</topology>
    </subcellularLocation>
</comment>
<dbReference type="Pfam" id="PF02743">
    <property type="entry name" value="dCache_1"/>
    <property type="match status" value="1"/>
</dbReference>
<feature type="transmembrane region" description="Helical" evidence="10">
    <location>
        <begin position="301"/>
        <end position="320"/>
    </location>
</feature>
<organism evidence="13 14">
    <name type="scientific">Anaerobacterium chartisolvens</name>
    <dbReference type="NCBI Taxonomy" id="1297424"/>
    <lineage>
        <taxon>Bacteria</taxon>
        <taxon>Bacillati</taxon>
        <taxon>Bacillota</taxon>
        <taxon>Clostridia</taxon>
        <taxon>Eubacteriales</taxon>
        <taxon>Oscillospiraceae</taxon>
        <taxon>Anaerobacterium</taxon>
    </lineage>
</organism>
<accession>A0A369B489</accession>
<gene>
    <name evidence="13" type="ORF">DFR58_11114</name>
</gene>
<dbReference type="OrthoDB" id="1062at2"/>
<dbReference type="CDD" id="cd12914">
    <property type="entry name" value="PDC1_DGC_like"/>
    <property type="match status" value="1"/>
</dbReference>
<dbReference type="SMART" id="SM00283">
    <property type="entry name" value="MA"/>
    <property type="match status" value="1"/>
</dbReference>
<dbReference type="AlphaFoldDB" id="A0A369B489"/>
<evidence type="ECO:0000259" key="12">
    <source>
        <dbReference type="PROSITE" id="PS50885"/>
    </source>
</evidence>
<dbReference type="SUPFAM" id="SSF58104">
    <property type="entry name" value="Methyl-accepting chemotaxis protein (MCP) signaling domain"/>
    <property type="match status" value="1"/>
</dbReference>
<keyword evidence="14" id="KW-1185">Reference proteome</keyword>
<evidence type="ECO:0000256" key="10">
    <source>
        <dbReference type="SAM" id="Phobius"/>
    </source>
</evidence>
<evidence type="ECO:0000256" key="6">
    <source>
        <dbReference type="ARBA" id="ARBA00023136"/>
    </source>
</evidence>
<feature type="domain" description="HAMP" evidence="12">
    <location>
        <begin position="321"/>
        <end position="376"/>
    </location>
</feature>
<sequence>MKSLKTKIIMLMSCILIIVCAGLGSVSYYNASAVVKKNTQDMLQRLAVEASRTVEARISSQFNSLEILAESNILDSIIKDDADRIQSNLVLAEEVKRMGHIKMGVADTAGNAVYSDGSRADIGEQDYFKKAAGGEHAMSSPFIDAESNAVVMMYAVPITVNGETVGVLAAVRDGYELSNFAKEIVIGKTGKTFIVDSAARTIGHADIELQKQLIQSGSKKADAVSSASVEAGEAQSNAGFKNYDTLQKRMISGETGFGEYEYRGAGMYLGFAPVKDLNWSVAIQANKEEMLSSLSGLRITYLWISLIFLIAGIVAVYLFSTRLTRHLSSMKKYASLLQGFDLSQDIADNLIKQKDEVGQLAGAFSIFVIKIRALVHGIKATAAKTTESAGQISAAAKATGESAEQIAVSSGEVAKGTSKQSEFVDTVMELINKNKDEVGKGFEMVDQALNNAQISTKIAEEGRNSIFASMEQLSDISKTVELAAGSMQNLSVRSKEIGKIVGVITGIASQTDLLALNASIEAARAGEAGRGFSVVADEIRNLAEGSGEAARSIKQLINDIRRETELTVKTMEGSMDKVNTQVDQIKLGGEALEKIVDMVVRTENGVTQIHTSFKTIQTLSDDIVNAVFEISAIIQEASAHSQQVAAATEEQTAASEEMSARAEELLLMATRLKEELYVFKTE</sequence>
<proteinExistence type="inferred from homology"/>
<evidence type="ECO:0000313" key="13">
    <source>
        <dbReference type="EMBL" id="RCX16271.1"/>
    </source>
</evidence>
<evidence type="ECO:0000256" key="8">
    <source>
        <dbReference type="ARBA" id="ARBA00029447"/>
    </source>
</evidence>
<dbReference type="CDD" id="cd12912">
    <property type="entry name" value="PDC2_MCP_like"/>
    <property type="match status" value="1"/>
</dbReference>
<comment type="caution">
    <text evidence="13">The sequence shown here is derived from an EMBL/GenBank/DDBJ whole genome shotgun (WGS) entry which is preliminary data.</text>
</comment>
<reference evidence="13 14" key="1">
    <citation type="submission" date="2018-07" db="EMBL/GenBank/DDBJ databases">
        <title>Genomic Encyclopedia of Type Strains, Phase IV (KMG-IV): sequencing the most valuable type-strain genomes for metagenomic binning, comparative biology and taxonomic classification.</title>
        <authorList>
            <person name="Goeker M."/>
        </authorList>
    </citation>
    <scope>NUCLEOTIDE SEQUENCE [LARGE SCALE GENOMIC DNA]</scope>
    <source>
        <strain evidence="13 14">DSM 27016</strain>
    </source>
</reference>
<keyword evidence="2" id="KW-1003">Cell membrane</keyword>
<evidence type="ECO:0000256" key="7">
    <source>
        <dbReference type="ARBA" id="ARBA00023224"/>
    </source>
</evidence>
<name>A0A369B489_9FIRM</name>
<keyword evidence="3" id="KW-0145">Chemotaxis</keyword>
<keyword evidence="6 10" id="KW-0472">Membrane</keyword>
<dbReference type="PANTHER" id="PTHR32089">
    <property type="entry name" value="METHYL-ACCEPTING CHEMOTAXIS PROTEIN MCPB"/>
    <property type="match status" value="1"/>
</dbReference>
<dbReference type="Proteomes" id="UP000253034">
    <property type="component" value="Unassembled WGS sequence"/>
</dbReference>
<evidence type="ECO:0000256" key="5">
    <source>
        <dbReference type="ARBA" id="ARBA00022989"/>
    </source>
</evidence>
<dbReference type="PROSITE" id="PS50111">
    <property type="entry name" value="CHEMOTAXIS_TRANSDUC_2"/>
    <property type="match status" value="1"/>
</dbReference>
<evidence type="ECO:0000256" key="9">
    <source>
        <dbReference type="PROSITE-ProRule" id="PRU00284"/>
    </source>
</evidence>
<evidence type="ECO:0000259" key="11">
    <source>
        <dbReference type="PROSITE" id="PS50111"/>
    </source>
</evidence>
<dbReference type="Pfam" id="PF00015">
    <property type="entry name" value="MCPsignal"/>
    <property type="match status" value="1"/>
</dbReference>